<dbReference type="EMBL" id="MU005585">
    <property type="protein sequence ID" value="KAF2683053.1"/>
    <property type="molecule type" value="Genomic_DNA"/>
</dbReference>
<feature type="transmembrane region" description="Helical" evidence="1">
    <location>
        <begin position="253"/>
        <end position="270"/>
    </location>
</feature>
<keyword evidence="3" id="KW-1185">Reference proteome</keyword>
<accession>A0A6G1IYK8</accession>
<sequence>MEPCAEDEAIRSLRRTEGAEVDLEEVIWQRRSRSILLSWCNFPLLYGLWAMKPLCWTLPPTEPKHLHGVYLTIAGCPVDFRRFNEWQKWAPRNGRMSTNKCVAKLIFNYTWPVARGSVAHSWNTLGTPDGAMESISIPIPAPTGRASTIDITISIMAFVFCTILVAGARYWRGGWRFPAPVMGISSVAFSVLRETAGVLGLPPHMGNRDYILCWTANHRLPPGRYPSYVLASTVLMGFLAYIFATLLREPTTTFIPALTAFSAFVYKFALQTRCTCLNDSSEHPHHVSDTHRGLEHLYRLNTVTRLPPNGLGHTHSLGNTV</sequence>
<dbReference type="AlphaFoldDB" id="A0A6G1IYK8"/>
<name>A0A6G1IYK8_9PLEO</name>
<evidence type="ECO:0000313" key="3">
    <source>
        <dbReference type="Proteomes" id="UP000799291"/>
    </source>
</evidence>
<keyword evidence="1" id="KW-0812">Transmembrane</keyword>
<dbReference type="Proteomes" id="UP000799291">
    <property type="component" value="Unassembled WGS sequence"/>
</dbReference>
<proteinExistence type="predicted"/>
<feature type="transmembrane region" description="Helical" evidence="1">
    <location>
        <begin position="151"/>
        <end position="171"/>
    </location>
</feature>
<keyword evidence="1" id="KW-0472">Membrane</keyword>
<reference evidence="2" key="1">
    <citation type="journal article" date="2020" name="Stud. Mycol.">
        <title>101 Dothideomycetes genomes: a test case for predicting lifestyles and emergence of pathogens.</title>
        <authorList>
            <person name="Haridas S."/>
            <person name="Albert R."/>
            <person name="Binder M."/>
            <person name="Bloem J."/>
            <person name="Labutti K."/>
            <person name="Salamov A."/>
            <person name="Andreopoulos B."/>
            <person name="Baker S."/>
            <person name="Barry K."/>
            <person name="Bills G."/>
            <person name="Bluhm B."/>
            <person name="Cannon C."/>
            <person name="Castanera R."/>
            <person name="Culley D."/>
            <person name="Daum C."/>
            <person name="Ezra D."/>
            <person name="Gonzalez J."/>
            <person name="Henrissat B."/>
            <person name="Kuo A."/>
            <person name="Liang C."/>
            <person name="Lipzen A."/>
            <person name="Lutzoni F."/>
            <person name="Magnuson J."/>
            <person name="Mondo S."/>
            <person name="Nolan M."/>
            <person name="Ohm R."/>
            <person name="Pangilinan J."/>
            <person name="Park H.-J."/>
            <person name="Ramirez L."/>
            <person name="Alfaro M."/>
            <person name="Sun H."/>
            <person name="Tritt A."/>
            <person name="Yoshinaga Y."/>
            <person name="Zwiers L.-H."/>
            <person name="Turgeon B."/>
            <person name="Goodwin S."/>
            <person name="Spatafora J."/>
            <person name="Crous P."/>
            <person name="Grigoriev I."/>
        </authorList>
    </citation>
    <scope>NUCLEOTIDE SEQUENCE</scope>
    <source>
        <strain evidence="2">CBS 122367</strain>
    </source>
</reference>
<evidence type="ECO:0000313" key="2">
    <source>
        <dbReference type="EMBL" id="KAF2683053.1"/>
    </source>
</evidence>
<feature type="transmembrane region" description="Helical" evidence="1">
    <location>
        <begin position="228"/>
        <end position="247"/>
    </location>
</feature>
<protein>
    <submittedName>
        <fullName evidence="2">Uncharacterized protein</fullName>
    </submittedName>
</protein>
<evidence type="ECO:0000256" key="1">
    <source>
        <dbReference type="SAM" id="Phobius"/>
    </source>
</evidence>
<gene>
    <name evidence="2" type="ORF">K458DRAFT_390331</name>
</gene>
<keyword evidence="1" id="KW-1133">Transmembrane helix</keyword>
<organism evidence="2 3">
    <name type="scientific">Lentithecium fluviatile CBS 122367</name>
    <dbReference type="NCBI Taxonomy" id="1168545"/>
    <lineage>
        <taxon>Eukaryota</taxon>
        <taxon>Fungi</taxon>
        <taxon>Dikarya</taxon>
        <taxon>Ascomycota</taxon>
        <taxon>Pezizomycotina</taxon>
        <taxon>Dothideomycetes</taxon>
        <taxon>Pleosporomycetidae</taxon>
        <taxon>Pleosporales</taxon>
        <taxon>Massarineae</taxon>
        <taxon>Lentitheciaceae</taxon>
        <taxon>Lentithecium</taxon>
    </lineage>
</organism>